<reference evidence="1 2" key="1">
    <citation type="submission" date="2017-03" db="EMBL/GenBank/DDBJ databases">
        <title>wgs assembly of Dolosigranulum pigrum KPL CDC strains.</title>
        <authorList>
            <person name="Brugger S.D."/>
            <person name="Pettigrew M."/>
            <person name="Kong Y."/>
            <person name="Lemon K.P."/>
        </authorList>
    </citation>
    <scope>NUCLEOTIDE SEQUENCE [LARGE SCALE GENOMIC DNA]</scope>
    <source>
        <strain evidence="1 2">KPL1931_CDC4294-98</strain>
    </source>
</reference>
<evidence type="ECO:0000313" key="2">
    <source>
        <dbReference type="Proteomes" id="UP000249099"/>
    </source>
</evidence>
<sequence>MKLLPDLNGHLDDCKVHLYCPFSFSESATHIAYKVDTKNRKLERLSVNLDIYDQPIIWSLDKAMHEDIEKIFEKHVNNFIKTERLTKTQEIHKIRSYVQDLLNSPKFEPLRELEEIYELVIKERMRDAAVQFVNEHMSYNMPHIQSQGDRQYVFDEPIYYHRSTRSLTVLQPDGACLPIGRVKLIFTADDPTN</sequence>
<gene>
    <name evidence="1" type="ORF">B8A44_08080</name>
</gene>
<dbReference type="EMBL" id="NAQV01000026">
    <property type="protein sequence ID" value="RAN62220.1"/>
    <property type="molecule type" value="Genomic_DNA"/>
</dbReference>
<evidence type="ECO:0000313" key="1">
    <source>
        <dbReference type="EMBL" id="RAN62220.1"/>
    </source>
</evidence>
<dbReference type="AlphaFoldDB" id="A0A328KLV9"/>
<comment type="caution">
    <text evidence="1">The sequence shown here is derived from an EMBL/GenBank/DDBJ whole genome shotgun (WGS) entry which is preliminary data.</text>
</comment>
<accession>A0A328KLV9</accession>
<organism evidence="1 2">
    <name type="scientific">Dolosigranulum pigrum</name>
    <dbReference type="NCBI Taxonomy" id="29394"/>
    <lineage>
        <taxon>Bacteria</taxon>
        <taxon>Bacillati</taxon>
        <taxon>Bacillota</taxon>
        <taxon>Bacilli</taxon>
        <taxon>Lactobacillales</taxon>
        <taxon>Carnobacteriaceae</taxon>
        <taxon>Dolosigranulum</taxon>
    </lineage>
</organism>
<dbReference type="Proteomes" id="UP000249099">
    <property type="component" value="Unassembled WGS sequence"/>
</dbReference>
<name>A0A328KLV9_9LACT</name>
<proteinExistence type="predicted"/>
<protein>
    <submittedName>
        <fullName evidence="1">Uncharacterized protein</fullName>
    </submittedName>
</protein>
<dbReference type="RefSeq" id="WP_112790442.1">
    <property type="nucleotide sequence ID" value="NZ_NAQV01000026.1"/>
</dbReference>